<dbReference type="AlphaFoldDB" id="A0A8X6HCJ4"/>
<organism evidence="1 2">
    <name type="scientific">Trichonephila clavata</name>
    <name type="common">Joro spider</name>
    <name type="synonym">Nephila clavata</name>
    <dbReference type="NCBI Taxonomy" id="2740835"/>
    <lineage>
        <taxon>Eukaryota</taxon>
        <taxon>Metazoa</taxon>
        <taxon>Ecdysozoa</taxon>
        <taxon>Arthropoda</taxon>
        <taxon>Chelicerata</taxon>
        <taxon>Arachnida</taxon>
        <taxon>Araneae</taxon>
        <taxon>Araneomorphae</taxon>
        <taxon>Entelegynae</taxon>
        <taxon>Araneoidea</taxon>
        <taxon>Nephilidae</taxon>
        <taxon>Trichonephila</taxon>
    </lineage>
</organism>
<dbReference type="EMBL" id="BMAO01027989">
    <property type="protein sequence ID" value="GFR21167.1"/>
    <property type="molecule type" value="Genomic_DNA"/>
</dbReference>
<dbReference type="Proteomes" id="UP000887116">
    <property type="component" value="Unassembled WGS sequence"/>
</dbReference>
<comment type="caution">
    <text evidence="1">The sequence shown here is derived from an EMBL/GenBank/DDBJ whole genome shotgun (WGS) entry which is preliminary data.</text>
</comment>
<evidence type="ECO:0000313" key="2">
    <source>
        <dbReference type="Proteomes" id="UP000887116"/>
    </source>
</evidence>
<keyword evidence="2" id="KW-1185">Reference proteome</keyword>
<reference evidence="1" key="1">
    <citation type="submission" date="2020-07" db="EMBL/GenBank/DDBJ databases">
        <title>Multicomponent nature underlies the extraordinary mechanical properties of spider dragline silk.</title>
        <authorList>
            <person name="Kono N."/>
            <person name="Nakamura H."/>
            <person name="Mori M."/>
            <person name="Yoshida Y."/>
            <person name="Ohtoshi R."/>
            <person name="Malay A.D."/>
            <person name="Moran D.A.P."/>
            <person name="Tomita M."/>
            <person name="Numata K."/>
            <person name="Arakawa K."/>
        </authorList>
    </citation>
    <scope>NUCLEOTIDE SEQUENCE</scope>
</reference>
<sequence>MEPSPYIPEAERTRRILIERYMRLKHNYVYDSGCEKYPWLDDSAKVSAFSISRVYSYSSLTEINTILLQIGVLEN</sequence>
<dbReference type="OrthoDB" id="6433235at2759"/>
<evidence type="ECO:0000313" key="1">
    <source>
        <dbReference type="EMBL" id="GFR21167.1"/>
    </source>
</evidence>
<accession>A0A8X6HCJ4</accession>
<proteinExistence type="predicted"/>
<gene>
    <name evidence="1" type="ORF">TNCT_437901</name>
</gene>
<protein>
    <submittedName>
        <fullName evidence="1">Uncharacterized protein</fullName>
    </submittedName>
</protein>
<name>A0A8X6HCJ4_TRICU</name>